<gene>
    <name evidence="10" type="primary">Mgme1</name>
    <name evidence="8" type="synonym">MGME1</name>
</gene>
<feature type="active site" evidence="8">
    <location>
        <position position="172"/>
    </location>
</feature>
<dbReference type="GO" id="GO:0043504">
    <property type="term" value="P:mitochondrial DNA repair"/>
    <property type="evidence" value="ECO:0007669"/>
    <property type="project" value="UniProtKB-UniRule"/>
</dbReference>
<evidence type="ECO:0000256" key="4">
    <source>
        <dbReference type="ARBA" id="ARBA00022839"/>
    </source>
</evidence>
<comment type="function">
    <text evidence="7">Metal-dependent single-stranded DNA (ssDNA) exonuclease involved in mitochondrial genome maintenance. Has preference for 5'-3' exonuclease activity but is also capable of endonuclease activity on linear substrates. Necessary for maintenance of proper 7S DNA levels. Probably involved in mitochondrial DNA (mtDNA) repair, possibly via the processing of displaced DNA containing Okazaki fragments during RNA-primed DNA synthesis on the lagging strand or via processing of DNA flaps during long-patch base excision repair. Specifically binds 5-hydroxymethylcytosine (5hmC)-containing DNA in stem cells.</text>
</comment>
<comment type="subcellular location">
    <subcellularLocation>
        <location evidence="8">Mitochondrion</location>
    </subcellularLocation>
</comment>
<evidence type="ECO:0000313" key="11">
    <source>
        <dbReference type="Proteomes" id="UP000694381"/>
    </source>
</evidence>
<keyword evidence="3 8" id="KW-0378">Hydrolase</keyword>
<dbReference type="OMA" id="ENCFLIT"/>
<feature type="domain" description="PD-(D/E)XK endonuclease-like" evidence="9">
    <location>
        <begin position="123"/>
        <end position="250"/>
    </location>
</feature>
<reference evidence="10" key="1">
    <citation type="submission" date="2025-08" db="UniProtKB">
        <authorList>
            <consortium name="Ensembl"/>
        </authorList>
    </citation>
    <scope>IDENTIFICATION</scope>
</reference>
<dbReference type="FunFam" id="3.90.320.10:FF:000005">
    <property type="entry name" value="Mitochondrial genome maintenance exonuclease 1"/>
    <property type="match status" value="1"/>
</dbReference>
<accession>A0A8C6Q7X0</accession>
<keyword evidence="6" id="KW-0234">DNA repair</keyword>
<evidence type="ECO:0000256" key="6">
    <source>
        <dbReference type="ARBA" id="ARBA00023204"/>
    </source>
</evidence>
<evidence type="ECO:0000256" key="8">
    <source>
        <dbReference type="HAMAP-Rule" id="MF_03030"/>
    </source>
</evidence>
<dbReference type="GO" id="GO:0005739">
    <property type="term" value="C:mitochondrion"/>
    <property type="evidence" value="ECO:0007669"/>
    <property type="project" value="UniProtKB-SubCell"/>
</dbReference>
<dbReference type="Pfam" id="PF12705">
    <property type="entry name" value="PDDEXK_1"/>
    <property type="match status" value="1"/>
</dbReference>
<dbReference type="InterPro" id="IPR038726">
    <property type="entry name" value="PDDEXK_AddAB-type"/>
</dbReference>
<evidence type="ECO:0000256" key="7">
    <source>
        <dbReference type="ARBA" id="ARBA00093440"/>
    </source>
</evidence>
<evidence type="ECO:0000259" key="9">
    <source>
        <dbReference type="Pfam" id="PF12705"/>
    </source>
</evidence>
<sequence>MWREKNLNMKAFRTTCRLLRSLKGFYVKPRTLVGFSTSSYSCGQKKKNPYEEADQAKYSRLVRSVLSSRGPAQTPESLFKEDDLLYGPVNIFLQGKQFHEALESILSHQGNLKERDEHLLKCGYIESVQHILKDISGVQALESAVQHETLKYVGLLDCVAEYQGKLCVIDWKTSEKPKPFIRNTYDNPLQVVAYIGAMNHDSNYGFQVQCGLIVVAYKDGSPAHPHFMDAELCSQYWAKWLLRLEEYTEKEKNQDIQKTD</sequence>
<evidence type="ECO:0000256" key="1">
    <source>
        <dbReference type="ARBA" id="ARBA00022722"/>
    </source>
</evidence>
<feature type="active site" evidence="8">
    <location>
        <position position="170"/>
    </location>
</feature>
<feature type="active site" evidence="8">
    <location>
        <position position="157"/>
    </location>
</feature>
<keyword evidence="4 8" id="KW-0269">Exonuclease</keyword>
<name>A0A8C6Q7X0_NANGA</name>
<evidence type="ECO:0000256" key="5">
    <source>
        <dbReference type="ARBA" id="ARBA00023128"/>
    </source>
</evidence>
<evidence type="ECO:0000256" key="2">
    <source>
        <dbReference type="ARBA" id="ARBA00022763"/>
    </source>
</evidence>
<proteinExistence type="inferred from homology"/>
<dbReference type="InterPro" id="IPR011604">
    <property type="entry name" value="PDDEXK-like_dom_sf"/>
</dbReference>
<dbReference type="PANTHER" id="PTHR31340:SF3">
    <property type="entry name" value="MITOCHONDRIAL GENOME MAINTENANCE EXONUCLEASE 1"/>
    <property type="match status" value="1"/>
</dbReference>
<organism evidence="10 11">
    <name type="scientific">Nannospalax galili</name>
    <name type="common">Northern Israeli blind subterranean mole rat</name>
    <name type="synonym">Spalax galili</name>
    <dbReference type="NCBI Taxonomy" id="1026970"/>
    <lineage>
        <taxon>Eukaryota</taxon>
        <taxon>Metazoa</taxon>
        <taxon>Chordata</taxon>
        <taxon>Craniata</taxon>
        <taxon>Vertebrata</taxon>
        <taxon>Euteleostomi</taxon>
        <taxon>Mammalia</taxon>
        <taxon>Eutheria</taxon>
        <taxon>Euarchontoglires</taxon>
        <taxon>Glires</taxon>
        <taxon>Rodentia</taxon>
        <taxon>Myomorpha</taxon>
        <taxon>Muroidea</taxon>
        <taxon>Spalacidae</taxon>
        <taxon>Spalacinae</taxon>
        <taxon>Nannospalax</taxon>
    </lineage>
</organism>
<keyword evidence="11" id="KW-1185">Reference proteome</keyword>
<dbReference type="HAMAP" id="MF_03030">
    <property type="entry name" value="MGME1"/>
    <property type="match status" value="1"/>
</dbReference>
<protein>
    <recommendedName>
        <fullName evidence="8">Mitochondrial genome maintenance exonuclease 1</fullName>
        <ecNumber evidence="8">3.1.-.-</ecNumber>
    </recommendedName>
</protein>
<keyword evidence="2" id="KW-0227">DNA damage</keyword>
<dbReference type="GO" id="GO:0045145">
    <property type="term" value="F:single-stranded DNA 5'-3' DNA exonuclease activity"/>
    <property type="evidence" value="ECO:0007669"/>
    <property type="project" value="Ensembl"/>
</dbReference>
<dbReference type="EC" id="3.1.-.-" evidence="8"/>
<evidence type="ECO:0000256" key="3">
    <source>
        <dbReference type="ARBA" id="ARBA00022801"/>
    </source>
</evidence>
<keyword evidence="5 8" id="KW-0496">Mitochondrion</keyword>
<dbReference type="GeneTree" id="ENSGT00390000003349"/>
<dbReference type="GO" id="GO:0006264">
    <property type="term" value="P:mitochondrial DNA replication"/>
    <property type="evidence" value="ECO:0007669"/>
    <property type="project" value="Ensembl"/>
</dbReference>
<dbReference type="Proteomes" id="UP000694381">
    <property type="component" value="Unassembled WGS sequence"/>
</dbReference>
<dbReference type="AlphaFoldDB" id="A0A8C6Q7X0"/>
<keyword evidence="1 8" id="KW-0540">Nuclease</keyword>
<evidence type="ECO:0000313" key="10">
    <source>
        <dbReference type="Ensembl" id="ENSNGAP00000000087.1"/>
    </source>
</evidence>
<dbReference type="Gene3D" id="3.90.320.10">
    <property type="match status" value="1"/>
</dbReference>
<dbReference type="InterPro" id="IPR011335">
    <property type="entry name" value="Restrct_endonuc-II-like"/>
</dbReference>
<dbReference type="SUPFAM" id="SSF52980">
    <property type="entry name" value="Restriction endonuclease-like"/>
    <property type="match status" value="1"/>
</dbReference>
<dbReference type="Ensembl" id="ENSNGAT00000000089.1">
    <property type="protein sequence ID" value="ENSNGAP00000000087.1"/>
    <property type="gene ID" value="ENSNGAG00000000075.1"/>
</dbReference>
<comment type="similarity">
    <text evidence="8">Belongs to the MGME1 family.</text>
</comment>
<reference evidence="10" key="2">
    <citation type="submission" date="2025-09" db="UniProtKB">
        <authorList>
            <consortium name="Ensembl"/>
        </authorList>
    </citation>
    <scope>IDENTIFICATION</scope>
</reference>
<dbReference type="PANTHER" id="PTHR31340">
    <property type="entry name" value="MITOCHONDRIAL GENOME MAINTENANCE EXONUCLEASE 1"/>
    <property type="match status" value="1"/>
</dbReference>
<comment type="function">
    <text evidence="8">Metal-dependent single-stranded DNA (ssDNA) exonuclease involved in mitochondrial genome maintenance. Has preference for 5'-3' exonuclease activity but is also capable of endoduclease activity on linear substrates. Necessary for maintenance of proper 7S DNA levels. Probably involved in mitochondrial DNA (mtDNA) repair, possibly via the processing of displaced DNA containing Okazaki fragments during RNA-primed DNA synthesis on the lagging strand or via processing of DNA flaps during long-patch base excision repair.</text>
</comment>